<evidence type="ECO:0000313" key="2">
    <source>
        <dbReference type="EMBL" id="MFC7342572.1"/>
    </source>
</evidence>
<feature type="region of interest" description="Disordered" evidence="1">
    <location>
        <begin position="122"/>
        <end position="273"/>
    </location>
</feature>
<comment type="caution">
    <text evidence="2">The sequence shown here is derived from an EMBL/GenBank/DDBJ whole genome shotgun (WGS) entry which is preliminary data.</text>
</comment>
<sequence>MSVRDRTRPAAARRLLGRALVVAGATVAGTSAVWLAGAGHPADAAAGPLVAEEAPVPAQTTESPPLSGVVDSRAGADPADSPLGDLDPRTLVRSEPAQQVLAPVGGALRDSTDGVRQLAEALPVTGPADVDGGRTPESPAPEPSVTTPTNPPTTPAPEQAHREPPRPAAPAGIPPHEPTAETRSAATAGMAPVAEQRTPEPPRAPGELALDRTPPATTGAGAPHTADLQQTGAALGRHPDLPRGDRVSRGALARHGERALLGVPAPRPGSTPD</sequence>
<organism evidence="2 3">
    <name type="scientific">Saccharopolyspora griseoalba</name>
    <dbReference type="NCBI Taxonomy" id="1431848"/>
    <lineage>
        <taxon>Bacteria</taxon>
        <taxon>Bacillati</taxon>
        <taxon>Actinomycetota</taxon>
        <taxon>Actinomycetes</taxon>
        <taxon>Pseudonocardiales</taxon>
        <taxon>Pseudonocardiaceae</taxon>
        <taxon>Saccharopolyspora</taxon>
    </lineage>
</organism>
<proteinExistence type="predicted"/>
<feature type="region of interest" description="Disordered" evidence="1">
    <location>
        <begin position="53"/>
        <end position="89"/>
    </location>
</feature>
<evidence type="ECO:0000256" key="1">
    <source>
        <dbReference type="SAM" id="MobiDB-lite"/>
    </source>
</evidence>
<gene>
    <name evidence="2" type="ORF">ACFQRI_14300</name>
</gene>
<dbReference type="Proteomes" id="UP001596504">
    <property type="component" value="Unassembled WGS sequence"/>
</dbReference>
<evidence type="ECO:0000313" key="3">
    <source>
        <dbReference type="Proteomes" id="UP001596504"/>
    </source>
</evidence>
<feature type="compositionally biased region" description="Basic and acidic residues" evidence="1">
    <location>
        <begin position="237"/>
        <end position="258"/>
    </location>
</feature>
<feature type="compositionally biased region" description="Low complexity" evidence="1">
    <location>
        <begin position="213"/>
        <end position="226"/>
    </location>
</feature>
<accession>A0ABW2LN61</accession>
<name>A0ABW2LN61_9PSEU</name>
<feature type="compositionally biased region" description="Pro residues" evidence="1">
    <location>
        <begin position="166"/>
        <end position="177"/>
    </location>
</feature>
<reference evidence="3" key="1">
    <citation type="journal article" date="2019" name="Int. J. Syst. Evol. Microbiol.">
        <title>The Global Catalogue of Microorganisms (GCM) 10K type strain sequencing project: providing services to taxonomists for standard genome sequencing and annotation.</title>
        <authorList>
            <consortium name="The Broad Institute Genomics Platform"/>
            <consortium name="The Broad Institute Genome Sequencing Center for Infectious Disease"/>
            <person name="Wu L."/>
            <person name="Ma J."/>
        </authorList>
    </citation>
    <scope>NUCLEOTIDE SEQUENCE [LARGE SCALE GENOMIC DNA]</scope>
    <source>
        <strain evidence="3">WLHS5</strain>
    </source>
</reference>
<keyword evidence="3" id="KW-1185">Reference proteome</keyword>
<protein>
    <submittedName>
        <fullName evidence="2">Uncharacterized protein</fullName>
    </submittedName>
</protein>
<dbReference type="RefSeq" id="WP_380668580.1">
    <property type="nucleotide sequence ID" value="NZ_JBHTCJ010000006.1"/>
</dbReference>
<dbReference type="EMBL" id="JBHTCJ010000006">
    <property type="protein sequence ID" value="MFC7342572.1"/>
    <property type="molecule type" value="Genomic_DNA"/>
</dbReference>